<keyword evidence="11" id="KW-1185">Reference proteome</keyword>
<dbReference type="AlphaFoldDB" id="A0A1J8PVY1"/>
<dbReference type="GO" id="GO:0016887">
    <property type="term" value="F:ATP hydrolysis activity"/>
    <property type="evidence" value="ECO:0007669"/>
    <property type="project" value="InterPro"/>
</dbReference>
<evidence type="ECO:0000259" key="9">
    <source>
        <dbReference type="SMART" id="SM00382"/>
    </source>
</evidence>
<dbReference type="Pfam" id="PF00004">
    <property type="entry name" value="AAA"/>
    <property type="match status" value="1"/>
</dbReference>
<evidence type="ECO:0000256" key="2">
    <source>
        <dbReference type="ARBA" id="ARBA00022741"/>
    </source>
</evidence>
<keyword evidence="8" id="KW-1133">Transmembrane helix</keyword>
<keyword evidence="3" id="KW-1000">Mitochondrion outer membrane</keyword>
<dbReference type="FunFam" id="3.40.50.300:FF:000538">
    <property type="entry name" value="ATPase family AAA domain-containing protein 1"/>
    <property type="match status" value="1"/>
</dbReference>
<gene>
    <name evidence="10" type="ORF">AZE42_07650</name>
</gene>
<evidence type="ECO:0000256" key="1">
    <source>
        <dbReference type="ARBA" id="ARBA00004572"/>
    </source>
</evidence>
<dbReference type="PANTHER" id="PTHR45644">
    <property type="entry name" value="AAA ATPASE, PUTATIVE (AFU_ORTHOLOGUE AFUA_2G12920)-RELATED-RELATED"/>
    <property type="match status" value="1"/>
</dbReference>
<feature type="compositionally biased region" description="Basic and acidic residues" evidence="7">
    <location>
        <begin position="411"/>
        <end position="421"/>
    </location>
</feature>
<keyword evidence="8" id="KW-0812">Transmembrane</keyword>
<feature type="transmembrane region" description="Helical" evidence="8">
    <location>
        <begin position="12"/>
        <end position="33"/>
    </location>
</feature>
<dbReference type="OrthoDB" id="10254455at2759"/>
<proteinExistence type="inferred from homology"/>
<dbReference type="GO" id="GO:0140570">
    <property type="term" value="P:extraction of mislocalized protein from mitochondrial outer membrane"/>
    <property type="evidence" value="ECO:0007669"/>
    <property type="project" value="TreeGrafter"/>
</dbReference>
<protein>
    <recommendedName>
        <fullName evidence="9">AAA+ ATPase domain-containing protein</fullName>
    </recommendedName>
</protein>
<feature type="compositionally biased region" description="Acidic residues" evidence="7">
    <location>
        <begin position="382"/>
        <end position="391"/>
    </location>
</feature>
<feature type="compositionally biased region" description="Acidic residues" evidence="7">
    <location>
        <begin position="399"/>
        <end position="410"/>
    </location>
</feature>
<evidence type="ECO:0000313" key="10">
    <source>
        <dbReference type="EMBL" id="OJA11899.1"/>
    </source>
</evidence>
<feature type="domain" description="AAA+ ATPase" evidence="9">
    <location>
        <begin position="115"/>
        <end position="252"/>
    </location>
</feature>
<comment type="subcellular location">
    <subcellularLocation>
        <location evidence="1">Mitochondrion outer membrane</location>
        <topology evidence="1">Single-pass membrane protein</topology>
    </subcellularLocation>
</comment>
<dbReference type="SMART" id="SM00382">
    <property type="entry name" value="AAA"/>
    <property type="match status" value="1"/>
</dbReference>
<evidence type="ECO:0000256" key="6">
    <source>
        <dbReference type="RuleBase" id="RU003651"/>
    </source>
</evidence>
<keyword evidence="5" id="KW-0496">Mitochondrion</keyword>
<keyword evidence="2 6" id="KW-0547">Nucleotide-binding</keyword>
<dbReference type="SUPFAM" id="SSF52540">
    <property type="entry name" value="P-loop containing nucleoside triphosphate hydrolases"/>
    <property type="match status" value="1"/>
</dbReference>
<dbReference type="InterPro" id="IPR003593">
    <property type="entry name" value="AAA+_ATPase"/>
</dbReference>
<comment type="caution">
    <text evidence="10">The sequence shown here is derived from an EMBL/GenBank/DDBJ whole genome shotgun (WGS) entry which is preliminary data.</text>
</comment>
<keyword evidence="8" id="KW-0472">Membrane</keyword>
<dbReference type="InterPro" id="IPR041569">
    <property type="entry name" value="AAA_lid_3"/>
</dbReference>
<dbReference type="GO" id="GO:0005741">
    <property type="term" value="C:mitochondrial outer membrane"/>
    <property type="evidence" value="ECO:0007669"/>
    <property type="project" value="UniProtKB-SubCell"/>
</dbReference>
<dbReference type="STRING" id="180088.A0A1J8PVY1"/>
<dbReference type="InterPro" id="IPR003960">
    <property type="entry name" value="ATPase_AAA_CS"/>
</dbReference>
<dbReference type="Pfam" id="PF17862">
    <property type="entry name" value="AAA_lid_3"/>
    <property type="match status" value="1"/>
</dbReference>
<sequence>MSSSLSTRRLIIIDVALFLASQAAVYYAIRWYFKRSDDRTGKSAEVVKKLIGQRNLKLDEYERAISKEVVHPDEIKVRFQDIGGLELIISSLRETIIYPLIHPALFTSASPLLGAPKGVLLYGPPGCGKTMLARALAKESGATFINVPASTLTNKWFGESNKLVAGLFSLARKVQPAIIFVDEIDSFLRERRGDDHEVMGMMKAEFMTSWDGLTSGSDRILVLGATNRPGDIDPAILRRMPKRFAVALPDADQRCKILSLMLKETKLDSQISLSLLAAQTTGFSGSDLRELCRNAAMVPVRECMRAMEHDEEALNKVEKEGFNMRPLTLSDFYEAEGSTLQPPDPDDEPISLQAFVDAHPEPSPQTNEGSPARSDALVIEEVSEVSECESDTESRLFQTDDEATTLDGDDPSWKDDSSDCP</sequence>
<evidence type="ECO:0000256" key="5">
    <source>
        <dbReference type="ARBA" id="ARBA00023128"/>
    </source>
</evidence>
<reference evidence="10 11" key="1">
    <citation type="submission" date="2016-03" db="EMBL/GenBank/DDBJ databases">
        <title>Comparative genomics of the ectomycorrhizal sister species Rhizopogon vinicolor and Rhizopogon vesiculosus (Basidiomycota: Boletales) reveals a divergence of the mating type B locus.</title>
        <authorList>
            <person name="Mujic A.B."/>
            <person name="Kuo A."/>
            <person name="Tritt A."/>
            <person name="Lipzen A."/>
            <person name="Chen C."/>
            <person name="Johnson J."/>
            <person name="Sharma A."/>
            <person name="Barry K."/>
            <person name="Grigoriev I.V."/>
            <person name="Spatafora J.W."/>
        </authorList>
    </citation>
    <scope>NUCLEOTIDE SEQUENCE [LARGE SCALE GENOMIC DNA]</scope>
    <source>
        <strain evidence="10 11">AM-OR11-056</strain>
    </source>
</reference>
<accession>A0A1J8PVY1</accession>
<evidence type="ECO:0000313" key="11">
    <source>
        <dbReference type="Proteomes" id="UP000183567"/>
    </source>
</evidence>
<dbReference type="EMBL" id="LVVM01004879">
    <property type="protein sequence ID" value="OJA11899.1"/>
    <property type="molecule type" value="Genomic_DNA"/>
</dbReference>
<keyword evidence="4 6" id="KW-0067">ATP-binding</keyword>
<comment type="similarity">
    <text evidence="6">Belongs to the AAA ATPase family.</text>
</comment>
<evidence type="ECO:0000256" key="7">
    <source>
        <dbReference type="SAM" id="MobiDB-lite"/>
    </source>
</evidence>
<dbReference type="InterPro" id="IPR027417">
    <property type="entry name" value="P-loop_NTPase"/>
</dbReference>
<dbReference type="GO" id="GO:0140567">
    <property type="term" value="F:membrane protein dislocase activity"/>
    <property type="evidence" value="ECO:0007669"/>
    <property type="project" value="UniProtKB-ARBA"/>
</dbReference>
<dbReference type="Gene3D" id="1.10.8.60">
    <property type="match status" value="1"/>
</dbReference>
<dbReference type="InterPro" id="IPR003959">
    <property type="entry name" value="ATPase_AAA_core"/>
</dbReference>
<dbReference type="PANTHER" id="PTHR45644:SF3">
    <property type="entry name" value="FI08533P-RELATED"/>
    <property type="match status" value="1"/>
</dbReference>
<dbReference type="Gene3D" id="3.40.50.300">
    <property type="entry name" value="P-loop containing nucleotide triphosphate hydrolases"/>
    <property type="match status" value="1"/>
</dbReference>
<organism evidence="10 11">
    <name type="scientific">Rhizopogon vesiculosus</name>
    <dbReference type="NCBI Taxonomy" id="180088"/>
    <lineage>
        <taxon>Eukaryota</taxon>
        <taxon>Fungi</taxon>
        <taxon>Dikarya</taxon>
        <taxon>Basidiomycota</taxon>
        <taxon>Agaricomycotina</taxon>
        <taxon>Agaricomycetes</taxon>
        <taxon>Agaricomycetidae</taxon>
        <taxon>Boletales</taxon>
        <taxon>Suillineae</taxon>
        <taxon>Rhizopogonaceae</taxon>
        <taxon>Rhizopogon</taxon>
    </lineage>
</organism>
<evidence type="ECO:0000256" key="3">
    <source>
        <dbReference type="ARBA" id="ARBA00022787"/>
    </source>
</evidence>
<evidence type="ECO:0000256" key="8">
    <source>
        <dbReference type="SAM" id="Phobius"/>
    </source>
</evidence>
<dbReference type="Proteomes" id="UP000183567">
    <property type="component" value="Unassembled WGS sequence"/>
</dbReference>
<evidence type="ECO:0000256" key="4">
    <source>
        <dbReference type="ARBA" id="ARBA00022840"/>
    </source>
</evidence>
<dbReference type="GO" id="GO:0005524">
    <property type="term" value="F:ATP binding"/>
    <property type="evidence" value="ECO:0007669"/>
    <property type="project" value="UniProtKB-KW"/>
</dbReference>
<dbReference type="InterPro" id="IPR051701">
    <property type="entry name" value="Mito_OM_Translocase_MSP1"/>
</dbReference>
<name>A0A1J8PVY1_9AGAM</name>
<feature type="region of interest" description="Disordered" evidence="7">
    <location>
        <begin position="382"/>
        <end position="421"/>
    </location>
</feature>
<dbReference type="PROSITE" id="PS00674">
    <property type="entry name" value="AAA"/>
    <property type="match status" value="1"/>
</dbReference>